<dbReference type="InterPro" id="IPR023974">
    <property type="entry name" value="HxsD"/>
</dbReference>
<organism evidence="1 2">
    <name type="scientific">Mitsuokella multacida DSM 20544</name>
    <dbReference type="NCBI Taxonomy" id="500635"/>
    <lineage>
        <taxon>Bacteria</taxon>
        <taxon>Bacillati</taxon>
        <taxon>Bacillota</taxon>
        <taxon>Negativicutes</taxon>
        <taxon>Selenomonadales</taxon>
        <taxon>Selenomonadaceae</taxon>
        <taxon>Mitsuokella</taxon>
    </lineage>
</organism>
<comment type="caution">
    <text evidence="1">The sequence shown here is derived from an EMBL/GenBank/DDBJ whole genome shotgun (WGS) entry which is preliminary data.</text>
</comment>
<sequence>MNQQSDRAKHKTVDSRRKVFRLERTDLVVPKSIYTADVLIKAAYMFLHQAYLHITEDETAWTIHFSAKEGGALAGITQRFENELLAQQVRRLVFQQTHSLREILMARAMSSSLVDQEDTLARLEKEQGQQAHAAGQFDSIMKDWFERNEK</sequence>
<dbReference type="PATRIC" id="fig|500635.8.peg.1205"/>
<protein>
    <recommendedName>
        <fullName evidence="3">His-Xaa-Ser system protein HxsD</fullName>
    </recommendedName>
</protein>
<dbReference type="STRING" id="500635.MITSMUL_03842"/>
<evidence type="ECO:0008006" key="3">
    <source>
        <dbReference type="Google" id="ProtNLM"/>
    </source>
</evidence>
<evidence type="ECO:0000313" key="2">
    <source>
        <dbReference type="Proteomes" id="UP000003671"/>
    </source>
</evidence>
<proteinExistence type="predicted"/>
<dbReference type="HOGENOM" id="CLU_146006_0_0_9"/>
<dbReference type="EMBL" id="ABWK02000009">
    <property type="protein sequence ID" value="EEX69791.1"/>
    <property type="molecule type" value="Genomic_DNA"/>
</dbReference>
<dbReference type="AlphaFoldDB" id="C9KKZ1"/>
<dbReference type="eggNOG" id="ENOG5032X6B">
    <property type="taxonomic scope" value="Bacteria"/>
</dbReference>
<dbReference type="Proteomes" id="UP000003671">
    <property type="component" value="Unassembled WGS sequence"/>
</dbReference>
<accession>C9KKZ1</accession>
<gene>
    <name evidence="1" type="ORF">MITSMUL_03842</name>
</gene>
<dbReference type="NCBIfam" id="TIGR03976">
    <property type="entry name" value="chp_LLNDYxLRE"/>
    <property type="match status" value="1"/>
</dbReference>
<name>C9KKZ1_9FIRM</name>
<reference evidence="1" key="1">
    <citation type="submission" date="2009-09" db="EMBL/GenBank/DDBJ databases">
        <authorList>
            <person name="Weinstock G."/>
            <person name="Sodergren E."/>
            <person name="Clifton S."/>
            <person name="Fulton L."/>
            <person name="Fulton B."/>
            <person name="Courtney L."/>
            <person name="Fronick C."/>
            <person name="Harrison M."/>
            <person name="Strong C."/>
            <person name="Farmer C."/>
            <person name="Delahaunty K."/>
            <person name="Markovic C."/>
            <person name="Hall O."/>
            <person name="Minx P."/>
            <person name="Tomlinson C."/>
            <person name="Mitreva M."/>
            <person name="Nelson J."/>
            <person name="Hou S."/>
            <person name="Wollam A."/>
            <person name="Pepin K.H."/>
            <person name="Johnson M."/>
            <person name="Bhonagiri V."/>
            <person name="Nash W.E."/>
            <person name="Warren W."/>
            <person name="Chinwalla A."/>
            <person name="Mardis E.R."/>
            <person name="Wilson R.K."/>
        </authorList>
    </citation>
    <scope>NUCLEOTIDE SEQUENCE [LARGE SCALE GENOMIC DNA]</scope>
    <source>
        <strain evidence="1">DSM 20544</strain>
    </source>
</reference>
<evidence type="ECO:0000313" key="1">
    <source>
        <dbReference type="EMBL" id="EEX69791.1"/>
    </source>
</evidence>
<keyword evidence="2" id="KW-1185">Reference proteome</keyword>